<dbReference type="EMBL" id="FOXO01000020">
    <property type="protein sequence ID" value="SFQ13753.1"/>
    <property type="molecule type" value="Genomic_DNA"/>
</dbReference>
<dbReference type="Gene3D" id="3.90.350.10">
    <property type="entry name" value="Transposase Inhibitor Protein From Tn5, Chain A, domain 1"/>
    <property type="match status" value="1"/>
</dbReference>
<proteinExistence type="inferred from homology"/>
<dbReference type="NCBIfam" id="NF033592">
    <property type="entry name" value="transpos_IS4_1"/>
    <property type="match status" value="1"/>
</dbReference>
<dbReference type="AlphaFoldDB" id="A0A1I5W259"/>
<evidence type="ECO:0000256" key="3">
    <source>
        <dbReference type="ARBA" id="ARBA00023125"/>
    </source>
</evidence>
<dbReference type="GO" id="GO:0006313">
    <property type="term" value="P:DNA transposition"/>
    <property type="evidence" value="ECO:0007669"/>
    <property type="project" value="InterPro"/>
</dbReference>
<dbReference type="InterPro" id="IPR047952">
    <property type="entry name" value="Transpos_IS4"/>
</dbReference>
<keyword evidence="7" id="KW-1185">Reference proteome</keyword>
<dbReference type="InterPro" id="IPR002559">
    <property type="entry name" value="Transposase_11"/>
</dbReference>
<dbReference type="PANTHER" id="PTHR33258">
    <property type="entry name" value="TRANSPOSASE INSL FOR INSERTION SEQUENCE ELEMENT IS186A-RELATED"/>
    <property type="match status" value="1"/>
</dbReference>
<evidence type="ECO:0000256" key="2">
    <source>
        <dbReference type="ARBA" id="ARBA00022578"/>
    </source>
</evidence>
<dbReference type="SUPFAM" id="SSF53098">
    <property type="entry name" value="Ribonuclease H-like"/>
    <property type="match status" value="1"/>
</dbReference>
<keyword evidence="3" id="KW-0238">DNA-binding</keyword>
<evidence type="ECO:0000256" key="1">
    <source>
        <dbReference type="ARBA" id="ARBA00010075"/>
    </source>
</evidence>
<dbReference type="GO" id="GO:0003677">
    <property type="term" value="F:DNA binding"/>
    <property type="evidence" value="ECO:0007669"/>
    <property type="project" value="UniProtKB-KW"/>
</dbReference>
<dbReference type="Pfam" id="PF01609">
    <property type="entry name" value="DDE_Tnp_1"/>
    <property type="match status" value="1"/>
</dbReference>
<feature type="domain" description="Transposase IS4-like" evidence="5">
    <location>
        <begin position="108"/>
        <end position="359"/>
    </location>
</feature>
<dbReference type="OrthoDB" id="9794050at2"/>
<protein>
    <submittedName>
        <fullName evidence="6">Transposase DDE domain-containing protein</fullName>
    </submittedName>
</protein>
<dbReference type="Proteomes" id="UP000182624">
    <property type="component" value="Unassembled WGS sequence"/>
</dbReference>
<name>A0A1I5W259_9FIRM</name>
<keyword evidence="4" id="KW-0233">DNA recombination</keyword>
<sequence length="438" mass="51552">MQFSEEVKATLWSLIDEMTLDLGRFTVNPDTDFKRKRKWDFQTLIKFIISMESQSLKNELHKYFGYTTDCPTNASFNQRRAQIKSEAFQYLFQKFTATYNTKSNLYKGYRLLACDGSDINIAHNPNDEETYFKVGTAKGFNQLHLNAMFDLLDRIYTDAIIQPARNENEHKAFCDMVDRYASNDKTIFIIDRGYESYNNLAHVFEKDAFVLVRAKDINSSGILSGLKHLLPNRNEFDEEIEIILTRKGTNEVINHPEIYKCFHKKNSFDYIDIEDNPFYKMKLRILRFPISETEYECIITNISTKDFSTKEIKGLYAMRWGIETSFRELKYAVGLTSFHSKKREYIIQEIWARLLLYNFCEVITAHVSIQKCTEKHTYQINYTFAIHVCRYFISKMAEKSPPNVEALISKEFLPVRPGRHDPRKVDHKKVVSFLYRVA</sequence>
<organism evidence="6 7">
    <name type="scientific">Butyrivibrio proteoclasticus</name>
    <dbReference type="NCBI Taxonomy" id="43305"/>
    <lineage>
        <taxon>Bacteria</taxon>
        <taxon>Bacillati</taxon>
        <taxon>Bacillota</taxon>
        <taxon>Clostridia</taxon>
        <taxon>Lachnospirales</taxon>
        <taxon>Lachnospiraceae</taxon>
        <taxon>Butyrivibrio</taxon>
    </lineage>
</organism>
<dbReference type="RefSeq" id="WP_074889480.1">
    <property type="nucleotide sequence ID" value="NZ_FOXO01000020.1"/>
</dbReference>
<dbReference type="GO" id="GO:0004803">
    <property type="term" value="F:transposase activity"/>
    <property type="evidence" value="ECO:0007669"/>
    <property type="project" value="InterPro"/>
</dbReference>
<evidence type="ECO:0000313" key="6">
    <source>
        <dbReference type="EMBL" id="SFQ13753.1"/>
    </source>
</evidence>
<evidence type="ECO:0000313" key="7">
    <source>
        <dbReference type="Proteomes" id="UP000182624"/>
    </source>
</evidence>
<evidence type="ECO:0000256" key="4">
    <source>
        <dbReference type="ARBA" id="ARBA00023172"/>
    </source>
</evidence>
<comment type="similarity">
    <text evidence="1">Belongs to the transposase 11 family.</text>
</comment>
<reference evidence="7" key="1">
    <citation type="submission" date="2016-10" db="EMBL/GenBank/DDBJ databases">
        <authorList>
            <person name="Varghese N."/>
            <person name="Submissions S."/>
        </authorList>
    </citation>
    <scope>NUCLEOTIDE SEQUENCE [LARGE SCALE GENOMIC DNA]</scope>
    <source>
        <strain evidence="7">P18</strain>
    </source>
</reference>
<evidence type="ECO:0000259" key="5">
    <source>
        <dbReference type="Pfam" id="PF01609"/>
    </source>
</evidence>
<accession>A0A1I5W259</accession>
<dbReference type="InterPro" id="IPR012337">
    <property type="entry name" value="RNaseH-like_sf"/>
</dbReference>
<dbReference type="PANTHER" id="PTHR33258:SF1">
    <property type="entry name" value="TRANSPOSASE INSL FOR INSERTION SEQUENCE ELEMENT IS186A-RELATED"/>
    <property type="match status" value="1"/>
</dbReference>
<gene>
    <name evidence="6" type="ORF">SAMN04487928_12034</name>
</gene>
<keyword evidence="2" id="KW-0815">Transposition</keyword>